<proteinExistence type="inferred from homology"/>
<accession>A0ABW4HVD5</accession>
<evidence type="ECO:0000259" key="3">
    <source>
        <dbReference type="Pfam" id="PF00149"/>
    </source>
</evidence>
<organism evidence="5 6">
    <name type="scientific">Oceanobacillus luteolus</name>
    <dbReference type="NCBI Taxonomy" id="1274358"/>
    <lineage>
        <taxon>Bacteria</taxon>
        <taxon>Bacillati</taxon>
        <taxon>Bacillota</taxon>
        <taxon>Bacilli</taxon>
        <taxon>Bacillales</taxon>
        <taxon>Bacillaceae</taxon>
        <taxon>Oceanobacillus</taxon>
    </lineage>
</organism>
<dbReference type="PANTHER" id="PTHR11575">
    <property type="entry name" value="5'-NUCLEOTIDASE-RELATED"/>
    <property type="match status" value="1"/>
</dbReference>
<evidence type="ECO:0000256" key="2">
    <source>
        <dbReference type="RuleBase" id="RU362119"/>
    </source>
</evidence>
<keyword evidence="6" id="KW-1185">Reference proteome</keyword>
<name>A0ABW4HVD5_9BACI</name>
<sequence length="524" mass="58963">MQQEQITILYTSDIHGHILPINYGNNKPEDIGLVKYATIVKQARQAKKNLIVLDNGDLIQGTPLMTNFVKNYSYRENPTIGIMNQLNIDAGVLGNHEFNFGKDIISSAVGQAEYPILSANILDSETEKPAFGPPYITKQFSNGIRLAIIGVTTHYIPNWESPEHIKGLKFADALETLKKWAAYVKVNEAPDVIIASYHGGFEADLETGTPTEIYTGENQGYKMCMEIPEIDVLLTGHQHRKLTGFINDVLVIQPGNNGTHYGEVSLQLTKNAEGKWQIANKEASLHNLEQVENDDEVLHYINPLEKATQAWLDEPIGYINGDMTITDPLEARIKKHPFIQFIQNVQMEASGADISVTSLLNNNSLGFTSTVTMRDVVSNYMYPNTLVVLELSGKDIIKALEQTAQYFTLTDAGEITVNPVYIEPKPQHYNYDMWEGIEYTFNISKPMGERVEHVTYHGEPLMDDNTYKVVLNNYRASGGGDYAMFQGKKVVKEIQKDAVELIQEYFEKYHIVEAKTVDNFKVIK</sequence>
<reference evidence="6" key="1">
    <citation type="journal article" date="2019" name="Int. J. Syst. Evol. Microbiol.">
        <title>The Global Catalogue of Microorganisms (GCM) 10K type strain sequencing project: providing services to taxonomists for standard genome sequencing and annotation.</title>
        <authorList>
            <consortium name="The Broad Institute Genomics Platform"/>
            <consortium name="The Broad Institute Genome Sequencing Center for Infectious Disease"/>
            <person name="Wu L."/>
            <person name="Ma J."/>
        </authorList>
    </citation>
    <scope>NUCLEOTIDE SEQUENCE [LARGE SCALE GENOMIC DNA]</scope>
    <source>
        <strain evidence="6">CGMCC 1.12376</strain>
    </source>
</reference>
<dbReference type="InterPro" id="IPR006179">
    <property type="entry name" value="5_nucleotidase/apyrase"/>
</dbReference>
<evidence type="ECO:0000256" key="1">
    <source>
        <dbReference type="ARBA" id="ARBA00022729"/>
    </source>
</evidence>
<dbReference type="Gene3D" id="3.90.780.10">
    <property type="entry name" value="5'-Nucleotidase, C-terminal domain"/>
    <property type="match status" value="1"/>
</dbReference>
<dbReference type="InterPro" id="IPR029052">
    <property type="entry name" value="Metallo-depent_PP-like"/>
</dbReference>
<gene>
    <name evidence="5" type="ORF">ACFSBH_15965</name>
</gene>
<keyword evidence="2" id="KW-0547">Nucleotide-binding</keyword>
<evidence type="ECO:0000313" key="6">
    <source>
        <dbReference type="Proteomes" id="UP001597221"/>
    </source>
</evidence>
<dbReference type="InterPro" id="IPR004843">
    <property type="entry name" value="Calcineurin-like_PHP"/>
</dbReference>
<evidence type="ECO:0000313" key="5">
    <source>
        <dbReference type="EMBL" id="MFD1609112.1"/>
    </source>
</evidence>
<keyword evidence="2" id="KW-0378">Hydrolase</keyword>
<dbReference type="RefSeq" id="WP_251517398.1">
    <property type="nucleotide sequence ID" value="NZ_JAMBON010000056.1"/>
</dbReference>
<feature type="domain" description="5'-Nucleotidase C-terminal" evidence="4">
    <location>
        <begin position="329"/>
        <end position="486"/>
    </location>
</feature>
<dbReference type="EMBL" id="JBHUDE010000148">
    <property type="protein sequence ID" value="MFD1609112.1"/>
    <property type="molecule type" value="Genomic_DNA"/>
</dbReference>
<protein>
    <submittedName>
        <fullName evidence="5">Bifunctional metallophosphatase/5'-nucleotidase</fullName>
    </submittedName>
</protein>
<dbReference type="InterPro" id="IPR008334">
    <property type="entry name" value="5'-Nucleotdase_C"/>
</dbReference>
<dbReference type="SUPFAM" id="SSF56300">
    <property type="entry name" value="Metallo-dependent phosphatases"/>
    <property type="match status" value="1"/>
</dbReference>
<dbReference type="Pfam" id="PF00149">
    <property type="entry name" value="Metallophos"/>
    <property type="match status" value="1"/>
</dbReference>
<comment type="similarity">
    <text evidence="2">Belongs to the 5'-nucleotidase family.</text>
</comment>
<comment type="caution">
    <text evidence="5">The sequence shown here is derived from an EMBL/GenBank/DDBJ whole genome shotgun (WGS) entry which is preliminary data.</text>
</comment>
<dbReference type="InterPro" id="IPR036907">
    <property type="entry name" value="5'-Nucleotdase_C_sf"/>
</dbReference>
<dbReference type="Gene3D" id="3.60.21.10">
    <property type="match status" value="1"/>
</dbReference>
<dbReference type="Proteomes" id="UP001597221">
    <property type="component" value="Unassembled WGS sequence"/>
</dbReference>
<dbReference type="SUPFAM" id="SSF55816">
    <property type="entry name" value="5'-nucleotidase (syn. UDP-sugar hydrolase), C-terminal domain"/>
    <property type="match status" value="1"/>
</dbReference>
<evidence type="ECO:0000259" key="4">
    <source>
        <dbReference type="Pfam" id="PF02872"/>
    </source>
</evidence>
<dbReference type="Pfam" id="PF02872">
    <property type="entry name" value="5_nucleotid_C"/>
    <property type="match status" value="1"/>
</dbReference>
<feature type="domain" description="Calcineurin-like phosphoesterase" evidence="3">
    <location>
        <begin position="7"/>
        <end position="240"/>
    </location>
</feature>
<keyword evidence="1" id="KW-0732">Signal</keyword>
<dbReference type="PANTHER" id="PTHR11575:SF6">
    <property type="entry name" value="2',3'-CYCLIC-NUCLEOTIDE 2'-PHOSPHODIESTERASE_3'-NUCLEOTIDASE"/>
    <property type="match status" value="1"/>
</dbReference>
<dbReference type="PRINTS" id="PR01607">
    <property type="entry name" value="APYRASEFAMLY"/>
</dbReference>